<dbReference type="KEGG" id="pfy:PFICI_01662"/>
<keyword evidence="3" id="KW-1185">Reference proteome</keyword>
<dbReference type="EMBL" id="KI912109">
    <property type="protein sequence ID" value="ETS87834.1"/>
    <property type="molecule type" value="Genomic_DNA"/>
</dbReference>
<dbReference type="HOGENOM" id="CLU_690983_0_0_1"/>
<dbReference type="AlphaFoldDB" id="W3XPD8"/>
<gene>
    <name evidence="2" type="ORF">PFICI_01662</name>
</gene>
<evidence type="ECO:0000313" key="2">
    <source>
        <dbReference type="EMBL" id="ETS87834.1"/>
    </source>
</evidence>
<keyword evidence="1" id="KW-0472">Membrane</keyword>
<name>W3XPD8_PESFW</name>
<feature type="transmembrane region" description="Helical" evidence="1">
    <location>
        <begin position="321"/>
        <end position="346"/>
    </location>
</feature>
<reference evidence="3" key="1">
    <citation type="journal article" date="2015" name="BMC Genomics">
        <title>Genomic and transcriptomic analysis of the endophytic fungus Pestalotiopsis fici reveals its lifestyle and high potential for synthesis of natural products.</title>
        <authorList>
            <person name="Wang X."/>
            <person name="Zhang X."/>
            <person name="Liu L."/>
            <person name="Xiang M."/>
            <person name="Wang W."/>
            <person name="Sun X."/>
            <person name="Che Y."/>
            <person name="Guo L."/>
            <person name="Liu G."/>
            <person name="Guo L."/>
            <person name="Wang C."/>
            <person name="Yin W.B."/>
            <person name="Stadler M."/>
            <person name="Zhang X."/>
            <person name="Liu X."/>
        </authorList>
    </citation>
    <scope>NUCLEOTIDE SEQUENCE [LARGE SCALE GENOMIC DNA]</scope>
    <source>
        <strain evidence="3">W106-1 / CGMCC3.15140</strain>
    </source>
</reference>
<keyword evidence="1" id="KW-1133">Transmembrane helix</keyword>
<evidence type="ECO:0000313" key="3">
    <source>
        <dbReference type="Proteomes" id="UP000030651"/>
    </source>
</evidence>
<proteinExistence type="predicted"/>
<dbReference type="OrthoDB" id="5430750at2759"/>
<dbReference type="STRING" id="1229662.W3XPD8"/>
<organism evidence="2 3">
    <name type="scientific">Pestalotiopsis fici (strain W106-1 / CGMCC3.15140)</name>
    <dbReference type="NCBI Taxonomy" id="1229662"/>
    <lineage>
        <taxon>Eukaryota</taxon>
        <taxon>Fungi</taxon>
        <taxon>Dikarya</taxon>
        <taxon>Ascomycota</taxon>
        <taxon>Pezizomycotina</taxon>
        <taxon>Sordariomycetes</taxon>
        <taxon>Xylariomycetidae</taxon>
        <taxon>Amphisphaeriales</taxon>
        <taxon>Sporocadaceae</taxon>
        <taxon>Pestalotiopsis</taxon>
    </lineage>
</organism>
<evidence type="ECO:0000256" key="1">
    <source>
        <dbReference type="SAM" id="Phobius"/>
    </source>
</evidence>
<feature type="transmembrane region" description="Helical" evidence="1">
    <location>
        <begin position="283"/>
        <end position="309"/>
    </location>
</feature>
<dbReference type="RefSeq" id="XP_007828434.1">
    <property type="nucleotide sequence ID" value="XM_007830243.1"/>
</dbReference>
<dbReference type="Proteomes" id="UP000030651">
    <property type="component" value="Unassembled WGS sequence"/>
</dbReference>
<protein>
    <submittedName>
        <fullName evidence="2">Uncharacterized protein</fullName>
    </submittedName>
</protein>
<accession>W3XPD8</accession>
<dbReference type="GeneID" id="19266675"/>
<keyword evidence="1" id="KW-0812">Transmembrane</keyword>
<dbReference type="eggNOG" id="ENOG502SS6E">
    <property type="taxonomic scope" value="Eukaryota"/>
</dbReference>
<dbReference type="InParanoid" id="W3XPD8"/>
<sequence>MCNDDQLSGFATSYSFLSQHLGAWQPIYEVNAPQYWLRNFQYRLRMFKTCDGEYLFSRVGKIGHCRDKGRFPNSRSTIGVLGAASPWFYERRVSILNLLGREYKPRRIVVMDDNNYPQWEEAKFLESSLPPDDQQALELLIRHYHTEWEKDWHSCLDKIDISTTVTLEDISDDAKFDTWMFDGPSLDRSRLYFAALQQLRIFSAHIKETVRVAERILEGVRQDREHPNSHEFWKRILAPLKDAEKGLLSRIDKKTEDIKTLRDGLFNSTSVREATRSTQMNRYVIVFTIVTVLYTPPSFVSTLLATPYFTKRDPEELKQAIAIATGTTIVAVLVFLALANSFNNIFEGADHQLQRKIRVAWRKIRIARRQILEAKRLTWEVFGTRSRRNGSPREDIEMS</sequence>